<evidence type="ECO:0000313" key="2">
    <source>
        <dbReference type="EMBL" id="CAB4538466.1"/>
    </source>
</evidence>
<name>A0A6J6BHK6_9ZZZZ</name>
<dbReference type="EMBL" id="CAEZSQ010000017">
    <property type="protein sequence ID" value="CAB4538466.1"/>
    <property type="molecule type" value="Genomic_DNA"/>
</dbReference>
<sequence>MNLRFSRTPRLFTLFFTLFLLVPIFAPMNFVILQPGNGTGLFPKVLTVKSSDFQIYKPNGQMYLLAIWVSTPDTKVLGAEVLGCWVRADCVVFPRSVIYKRTSTSSGESAQSRKEMKDSQSDALTATKNLMSKRYPTIDTRGVRDSLITVNLPNTGGPSGGLIFSLGLLELLTPEDLLQGRKIAGSGTISADGSVGAIGGIAEKLISAKKTGATILFASRSNCDEIPKNVSGITVIAISNLEQALTYLQKPVSPDAQVADSAGIYGCTNLGA</sequence>
<organism evidence="2">
    <name type="scientific">freshwater metagenome</name>
    <dbReference type="NCBI Taxonomy" id="449393"/>
    <lineage>
        <taxon>unclassified sequences</taxon>
        <taxon>metagenomes</taxon>
        <taxon>ecological metagenomes</taxon>
    </lineage>
</organism>
<dbReference type="InterPro" id="IPR014721">
    <property type="entry name" value="Ribsml_uS5_D2-typ_fold_subgr"/>
</dbReference>
<protein>
    <submittedName>
        <fullName evidence="2">Unannotated protein</fullName>
    </submittedName>
</protein>
<dbReference type="SUPFAM" id="SSF54211">
    <property type="entry name" value="Ribosomal protein S5 domain 2-like"/>
    <property type="match status" value="1"/>
</dbReference>
<dbReference type="GO" id="GO:0004252">
    <property type="term" value="F:serine-type endopeptidase activity"/>
    <property type="evidence" value="ECO:0007669"/>
    <property type="project" value="InterPro"/>
</dbReference>
<dbReference type="AlphaFoldDB" id="A0A6J6BHK6"/>
<dbReference type="GO" id="GO:0004176">
    <property type="term" value="F:ATP-dependent peptidase activity"/>
    <property type="evidence" value="ECO:0007669"/>
    <property type="project" value="InterPro"/>
</dbReference>
<evidence type="ECO:0000259" key="1">
    <source>
        <dbReference type="Pfam" id="PF05362"/>
    </source>
</evidence>
<accession>A0A6J6BHK6</accession>
<gene>
    <name evidence="2" type="ORF">UFOPK1458_00152</name>
</gene>
<dbReference type="GO" id="GO:0006508">
    <property type="term" value="P:proteolysis"/>
    <property type="evidence" value="ECO:0007669"/>
    <property type="project" value="InterPro"/>
</dbReference>
<reference evidence="2" key="1">
    <citation type="submission" date="2020-05" db="EMBL/GenBank/DDBJ databases">
        <authorList>
            <person name="Chiriac C."/>
            <person name="Salcher M."/>
            <person name="Ghai R."/>
            <person name="Kavagutti S V."/>
        </authorList>
    </citation>
    <scope>NUCLEOTIDE SEQUENCE</scope>
</reference>
<dbReference type="Pfam" id="PF05362">
    <property type="entry name" value="Lon_C"/>
    <property type="match status" value="1"/>
</dbReference>
<dbReference type="InterPro" id="IPR020568">
    <property type="entry name" value="Ribosomal_Su5_D2-typ_SF"/>
</dbReference>
<dbReference type="InterPro" id="IPR008269">
    <property type="entry name" value="Lon_proteolytic"/>
</dbReference>
<dbReference type="Gene3D" id="3.30.230.10">
    <property type="match status" value="1"/>
</dbReference>
<proteinExistence type="predicted"/>
<feature type="domain" description="Lon proteolytic" evidence="1">
    <location>
        <begin position="116"/>
        <end position="246"/>
    </location>
</feature>